<comment type="similarity">
    <text evidence="2">Belongs to the TMEM45 family.</text>
</comment>
<evidence type="ECO:0000313" key="10">
    <source>
        <dbReference type="Proteomes" id="UP000002051"/>
    </source>
</evidence>
<evidence type="ECO:0000256" key="3">
    <source>
        <dbReference type="ARBA" id="ARBA00022692"/>
    </source>
</evidence>
<feature type="transmembrane region" description="Helical" evidence="6">
    <location>
        <begin position="176"/>
        <end position="196"/>
    </location>
</feature>
<proteinExistence type="inferred from homology"/>
<evidence type="ECO:0000256" key="5">
    <source>
        <dbReference type="ARBA" id="ARBA00023136"/>
    </source>
</evidence>
<dbReference type="EMBL" id="CM001217">
    <property type="protein sequence ID" value="KEH44315.1"/>
    <property type="molecule type" value="Genomic_DNA"/>
</dbReference>
<evidence type="ECO:0000313" key="7">
    <source>
        <dbReference type="EMBL" id="KEH44315.1"/>
    </source>
</evidence>
<accession>A0A072W228</accession>
<dbReference type="Proteomes" id="UP000002051">
    <property type="component" value="Unassembled WGS sequence"/>
</dbReference>
<evidence type="ECO:0000313" key="9">
    <source>
        <dbReference type="EnsemblPlants" id="KEH44315"/>
    </source>
</evidence>
<name>A0A072W228_MEDTR</name>
<reference evidence="9" key="3">
    <citation type="submission" date="2015-04" db="UniProtKB">
        <authorList>
            <consortium name="EnsemblPlants"/>
        </authorList>
    </citation>
    <scope>IDENTIFICATION</scope>
    <source>
        <strain evidence="9">cv. Jemalong A17</strain>
    </source>
</reference>
<reference evidence="8" key="4">
    <citation type="journal article" date="2018" name="Nat. Plants">
        <title>Whole-genome landscape of Medicago truncatula symbiotic genes.</title>
        <authorList>
            <person name="Pecrix Y."/>
            <person name="Gamas P."/>
            <person name="Carrere S."/>
        </authorList>
    </citation>
    <scope>NUCLEOTIDE SEQUENCE</scope>
    <source>
        <tissue evidence="8">Leaves</tissue>
    </source>
</reference>
<keyword evidence="10" id="KW-1185">Reference proteome</keyword>
<feature type="transmembrane region" description="Helical" evidence="6">
    <location>
        <begin position="88"/>
        <end position="104"/>
    </location>
</feature>
<dbReference type="STRING" id="3880.A0A072W228"/>
<keyword evidence="4 6" id="KW-1133">Transmembrane helix</keyword>
<sequence length="297" mass="34113">MIALEGHICMGFVFFVLGFWHLFNYLKLHFLCSSNTSLPFWFPTKISRYLELYFIVASCAIFSAAEIFEASSNGTIPTNHIHQVEHTSITLSFLIYATFAIILDTKKSTITEKTQYEITLLLAAIAFGQEFLLFHLHSRSHMGIEGQYHYCLQVLIMIGFFTTLMGIGFPKSFLVCFLRSVSMIFQGLFIMFMGLVLSRPGYQPKGCFLEYEGDQLMIRCNDEKAMHRAISLVNLQFSWFFIGITIFVVSFYLIMAIIYGEKVECDSLMKEEHYGEDDGSKNFDVESHIQMITTNVM</sequence>
<feature type="transmembrane region" description="Helical" evidence="6">
    <location>
        <begin position="49"/>
        <end position="68"/>
    </location>
</feature>
<dbReference type="HOGENOM" id="CLU_063151_1_0_1"/>
<evidence type="ECO:0000256" key="6">
    <source>
        <dbReference type="SAM" id="Phobius"/>
    </source>
</evidence>
<protein>
    <submittedName>
        <fullName evidence="7">T1.3 protein</fullName>
    </submittedName>
</protein>
<dbReference type="PANTHER" id="PTHR46285">
    <property type="entry name" value="PROTEINASE INHIBITOR I4, SERPIN (DUF716)-RELATED"/>
    <property type="match status" value="1"/>
</dbReference>
<gene>
    <name evidence="9" type="primary">25485581</name>
    <name evidence="7" type="ordered locus">MTR_1g112150</name>
    <name evidence="8" type="ORF">MtrunA17_Chr1g0210721</name>
</gene>
<dbReference type="KEGG" id="mtr:25485581"/>
<dbReference type="Gramene" id="rna6689">
    <property type="protein sequence ID" value="RHN82518.1"/>
    <property type="gene ID" value="gene6689"/>
</dbReference>
<evidence type="ECO:0000256" key="4">
    <source>
        <dbReference type="ARBA" id="ARBA00022989"/>
    </source>
</evidence>
<keyword evidence="5 6" id="KW-0472">Membrane</keyword>
<dbReference type="EMBL" id="PSQE01000001">
    <property type="protein sequence ID" value="RHN82518.1"/>
    <property type="molecule type" value="Genomic_DNA"/>
</dbReference>
<dbReference type="GO" id="GO:0016020">
    <property type="term" value="C:membrane"/>
    <property type="evidence" value="ECO:0007669"/>
    <property type="project" value="UniProtKB-SubCell"/>
</dbReference>
<evidence type="ECO:0000313" key="8">
    <source>
        <dbReference type="EMBL" id="RHN82518.1"/>
    </source>
</evidence>
<evidence type="ECO:0000256" key="2">
    <source>
        <dbReference type="ARBA" id="ARBA00006948"/>
    </source>
</evidence>
<dbReference type="InterPro" id="IPR006904">
    <property type="entry name" value="DUF716"/>
</dbReference>
<comment type="subcellular location">
    <subcellularLocation>
        <location evidence="1">Membrane</location>
        <topology evidence="1">Multi-pass membrane protein</topology>
    </subcellularLocation>
</comment>
<feature type="transmembrane region" description="Helical" evidence="6">
    <location>
        <begin position="116"/>
        <end position="135"/>
    </location>
</feature>
<evidence type="ECO:0000256" key="1">
    <source>
        <dbReference type="ARBA" id="ARBA00004141"/>
    </source>
</evidence>
<organism evidence="7 10">
    <name type="scientific">Medicago truncatula</name>
    <name type="common">Barrel medic</name>
    <name type="synonym">Medicago tribuloides</name>
    <dbReference type="NCBI Taxonomy" id="3880"/>
    <lineage>
        <taxon>Eukaryota</taxon>
        <taxon>Viridiplantae</taxon>
        <taxon>Streptophyta</taxon>
        <taxon>Embryophyta</taxon>
        <taxon>Tracheophyta</taxon>
        <taxon>Spermatophyta</taxon>
        <taxon>Magnoliopsida</taxon>
        <taxon>eudicotyledons</taxon>
        <taxon>Gunneridae</taxon>
        <taxon>Pentapetalae</taxon>
        <taxon>rosids</taxon>
        <taxon>fabids</taxon>
        <taxon>Fabales</taxon>
        <taxon>Fabaceae</taxon>
        <taxon>Papilionoideae</taxon>
        <taxon>50 kb inversion clade</taxon>
        <taxon>NPAAA clade</taxon>
        <taxon>Hologalegina</taxon>
        <taxon>IRL clade</taxon>
        <taxon>Trifolieae</taxon>
        <taxon>Medicago</taxon>
    </lineage>
</organism>
<feature type="transmembrane region" description="Helical" evidence="6">
    <location>
        <begin position="147"/>
        <end position="169"/>
    </location>
</feature>
<dbReference type="EnsemblPlants" id="KEH44315">
    <property type="protein sequence ID" value="KEH44315"/>
    <property type="gene ID" value="MTR_1g112150"/>
</dbReference>
<dbReference type="OrthoDB" id="551896at2759"/>
<dbReference type="AlphaFoldDB" id="A0A072W228"/>
<reference evidence="7 10" key="2">
    <citation type="journal article" date="2014" name="BMC Genomics">
        <title>An improved genome release (version Mt4.0) for the model legume Medicago truncatula.</title>
        <authorList>
            <person name="Tang H."/>
            <person name="Krishnakumar V."/>
            <person name="Bidwell S."/>
            <person name="Rosen B."/>
            <person name="Chan A."/>
            <person name="Zhou S."/>
            <person name="Gentzbittel L."/>
            <person name="Childs K.L."/>
            <person name="Yandell M."/>
            <person name="Gundlach H."/>
            <person name="Mayer K.F."/>
            <person name="Schwartz D.C."/>
            <person name="Town C.D."/>
        </authorList>
    </citation>
    <scope>GENOME REANNOTATION</scope>
    <source>
        <strain evidence="7">A17</strain>
        <strain evidence="9 10">cv. Jemalong A17</strain>
    </source>
</reference>
<feature type="transmembrane region" description="Helical" evidence="6">
    <location>
        <begin position="6"/>
        <end position="28"/>
    </location>
</feature>
<dbReference type="Pfam" id="PF04819">
    <property type="entry name" value="DUF716"/>
    <property type="match status" value="1"/>
</dbReference>
<keyword evidence="3 6" id="KW-0812">Transmembrane</keyword>
<dbReference type="Proteomes" id="UP000265566">
    <property type="component" value="Chromosome 1"/>
</dbReference>
<reference evidence="7 10" key="1">
    <citation type="journal article" date="2011" name="Nature">
        <title>The Medicago genome provides insight into the evolution of rhizobial symbioses.</title>
        <authorList>
            <person name="Young N.D."/>
            <person name="Debelle F."/>
            <person name="Oldroyd G.E."/>
            <person name="Geurts R."/>
            <person name="Cannon S.B."/>
            <person name="Udvardi M.K."/>
            <person name="Benedito V.A."/>
            <person name="Mayer K.F."/>
            <person name="Gouzy J."/>
            <person name="Schoof H."/>
            <person name="Van de Peer Y."/>
            <person name="Proost S."/>
            <person name="Cook D.R."/>
            <person name="Meyers B.C."/>
            <person name="Spannagl M."/>
            <person name="Cheung F."/>
            <person name="De Mita S."/>
            <person name="Krishnakumar V."/>
            <person name="Gundlach H."/>
            <person name="Zhou S."/>
            <person name="Mudge J."/>
            <person name="Bharti A.K."/>
            <person name="Murray J.D."/>
            <person name="Naoumkina M.A."/>
            <person name="Rosen B."/>
            <person name="Silverstein K.A."/>
            <person name="Tang H."/>
            <person name="Rombauts S."/>
            <person name="Zhao P.X."/>
            <person name="Zhou P."/>
            <person name="Barbe V."/>
            <person name="Bardou P."/>
            <person name="Bechner M."/>
            <person name="Bellec A."/>
            <person name="Berger A."/>
            <person name="Berges H."/>
            <person name="Bidwell S."/>
            <person name="Bisseling T."/>
            <person name="Choisne N."/>
            <person name="Couloux A."/>
            <person name="Denny R."/>
            <person name="Deshpande S."/>
            <person name="Dai X."/>
            <person name="Doyle J.J."/>
            <person name="Dudez A.M."/>
            <person name="Farmer A.D."/>
            <person name="Fouteau S."/>
            <person name="Franken C."/>
            <person name="Gibelin C."/>
            <person name="Gish J."/>
            <person name="Goldstein S."/>
            <person name="Gonzalez A.J."/>
            <person name="Green P.J."/>
            <person name="Hallab A."/>
            <person name="Hartog M."/>
            <person name="Hua A."/>
            <person name="Humphray S.J."/>
            <person name="Jeong D.H."/>
            <person name="Jing Y."/>
            <person name="Jocker A."/>
            <person name="Kenton S.M."/>
            <person name="Kim D.J."/>
            <person name="Klee K."/>
            <person name="Lai H."/>
            <person name="Lang C."/>
            <person name="Lin S."/>
            <person name="Macmil S.L."/>
            <person name="Magdelenat G."/>
            <person name="Matthews L."/>
            <person name="McCorrison J."/>
            <person name="Monaghan E.L."/>
            <person name="Mun J.H."/>
            <person name="Najar F.Z."/>
            <person name="Nicholson C."/>
            <person name="Noirot C."/>
            <person name="O'Bleness M."/>
            <person name="Paule C.R."/>
            <person name="Poulain J."/>
            <person name="Prion F."/>
            <person name="Qin B."/>
            <person name="Qu C."/>
            <person name="Retzel E.F."/>
            <person name="Riddle C."/>
            <person name="Sallet E."/>
            <person name="Samain S."/>
            <person name="Samson N."/>
            <person name="Sanders I."/>
            <person name="Saurat O."/>
            <person name="Scarpelli C."/>
            <person name="Schiex T."/>
            <person name="Segurens B."/>
            <person name="Severin A.J."/>
            <person name="Sherrier D.J."/>
            <person name="Shi R."/>
            <person name="Sims S."/>
            <person name="Singer S.R."/>
            <person name="Sinharoy S."/>
            <person name="Sterck L."/>
            <person name="Viollet A."/>
            <person name="Wang B.B."/>
            <person name="Wang K."/>
            <person name="Wang M."/>
            <person name="Wang X."/>
            <person name="Warfsmann J."/>
            <person name="Weissenbach J."/>
            <person name="White D.D."/>
            <person name="White J.D."/>
            <person name="Wiley G.B."/>
            <person name="Wincker P."/>
            <person name="Xing Y."/>
            <person name="Yang L."/>
            <person name="Yao Z."/>
            <person name="Ying F."/>
            <person name="Zhai J."/>
            <person name="Zhou L."/>
            <person name="Zuber A."/>
            <person name="Denarie J."/>
            <person name="Dixon R.A."/>
            <person name="May G.D."/>
            <person name="Schwartz D.C."/>
            <person name="Rogers J."/>
            <person name="Quetier F."/>
            <person name="Town C.D."/>
            <person name="Roe B.A."/>
        </authorList>
    </citation>
    <scope>NUCLEOTIDE SEQUENCE [LARGE SCALE GENOMIC DNA]</scope>
    <source>
        <strain evidence="7">A17</strain>
        <strain evidence="9 10">cv. Jemalong A17</strain>
    </source>
</reference>
<feature type="transmembrane region" description="Helical" evidence="6">
    <location>
        <begin position="237"/>
        <end position="260"/>
    </location>
</feature>
<dbReference type="PANTHER" id="PTHR46285:SF10">
    <property type="entry name" value="T1.3 PROTEIN"/>
    <property type="match status" value="1"/>
</dbReference>